<dbReference type="InterPro" id="IPR013734">
    <property type="entry name" value="TF_Nrm1/Whi5"/>
</dbReference>
<protein>
    <submittedName>
        <fullName evidence="10">Uncharacterized protein</fullName>
    </submittedName>
</protein>
<dbReference type="Proteomes" id="UP000697297">
    <property type="component" value="Unassembled WGS sequence"/>
</dbReference>
<name>A0AAN6D3P9_9ASCO</name>
<dbReference type="Pfam" id="PF08528">
    <property type="entry name" value="Whi5"/>
    <property type="match status" value="1"/>
</dbReference>
<keyword evidence="8" id="KW-0539">Nucleus</keyword>
<evidence type="ECO:0000256" key="8">
    <source>
        <dbReference type="ARBA" id="ARBA00023242"/>
    </source>
</evidence>
<comment type="caution">
    <text evidence="10">The sequence shown here is derived from an EMBL/GenBank/DDBJ whole genome shotgun (WGS) entry which is preliminary data.</text>
</comment>
<feature type="region of interest" description="Disordered" evidence="9">
    <location>
        <begin position="314"/>
        <end position="398"/>
    </location>
</feature>
<evidence type="ECO:0000313" key="11">
    <source>
        <dbReference type="EMBL" id="KAG7763188.1"/>
    </source>
</evidence>
<evidence type="ECO:0000313" key="10">
    <source>
        <dbReference type="EMBL" id="KAG7726242.1"/>
    </source>
</evidence>
<dbReference type="GO" id="GO:0003712">
    <property type="term" value="F:transcription coregulator activity"/>
    <property type="evidence" value="ECO:0007669"/>
    <property type="project" value="TreeGrafter"/>
</dbReference>
<evidence type="ECO:0000313" key="13">
    <source>
        <dbReference type="Proteomes" id="UP000738402"/>
    </source>
</evidence>
<feature type="region of interest" description="Disordered" evidence="9">
    <location>
        <begin position="1"/>
        <end position="95"/>
    </location>
</feature>
<keyword evidence="4" id="KW-0963">Cytoplasm</keyword>
<feature type="compositionally biased region" description="Polar residues" evidence="9">
    <location>
        <begin position="30"/>
        <end position="42"/>
    </location>
</feature>
<comment type="subcellular location">
    <subcellularLocation>
        <location evidence="2">Cytoplasm</location>
    </subcellularLocation>
    <subcellularLocation>
        <location evidence="1">Nucleus</location>
    </subcellularLocation>
</comment>
<feature type="compositionally biased region" description="Acidic residues" evidence="9">
    <location>
        <begin position="349"/>
        <end position="359"/>
    </location>
</feature>
<feature type="region of interest" description="Disordered" evidence="9">
    <location>
        <begin position="230"/>
        <end position="301"/>
    </location>
</feature>
<dbReference type="Proteomes" id="UP000738402">
    <property type="component" value="Unassembled WGS sequence"/>
</dbReference>
<feature type="compositionally biased region" description="Polar residues" evidence="9">
    <location>
        <begin position="232"/>
        <end position="241"/>
    </location>
</feature>
<keyword evidence="6" id="KW-0805">Transcription regulation</keyword>
<evidence type="ECO:0000256" key="5">
    <source>
        <dbReference type="ARBA" id="ARBA00022491"/>
    </source>
</evidence>
<proteinExistence type="inferred from homology"/>
<dbReference type="GO" id="GO:0033309">
    <property type="term" value="C:SBF transcription complex"/>
    <property type="evidence" value="ECO:0007669"/>
    <property type="project" value="TreeGrafter"/>
</dbReference>
<dbReference type="AlphaFoldDB" id="A0AAN6D3P9"/>
<evidence type="ECO:0000256" key="4">
    <source>
        <dbReference type="ARBA" id="ARBA00022490"/>
    </source>
</evidence>
<dbReference type="EMBL" id="JAHLUN010000011">
    <property type="protein sequence ID" value="KAG7763188.1"/>
    <property type="molecule type" value="Genomic_DNA"/>
</dbReference>
<organism evidence="10 13">
    <name type="scientific">Ogataea haglerorum</name>
    <dbReference type="NCBI Taxonomy" id="1937702"/>
    <lineage>
        <taxon>Eukaryota</taxon>
        <taxon>Fungi</taxon>
        <taxon>Dikarya</taxon>
        <taxon>Ascomycota</taxon>
        <taxon>Saccharomycotina</taxon>
        <taxon>Pichiomycetes</taxon>
        <taxon>Pichiales</taxon>
        <taxon>Pichiaceae</taxon>
        <taxon>Ogataea</taxon>
    </lineage>
</organism>
<sequence>MNSAKDTPTGLPNSSQIAILNNTEHDRAMTQINEPTTPSMKKSATFDAAPFPQTPERTPHQLMPEGTPLLSPTHMNSGATPSKRRGTDFYSLLKSPDVNRNDVDLKRRSVELNKIVNKSPEKLNNYVFHDSLLKSPKRQPGSSPFRVHKKNDNEIKEISENLKTRLNYANVKIQHGWSAKSISELEKNLEEEKLRKMLTPQDRKQQDNFWKMKTDQLPTYNQPSMNAELRTTIPTSPTSHATPARRKASKLKLDELASKQGSAESALYKALSPERPKLTIDSRSMLPPASHQRSASDSKLEQEAIMSLISLSSPVKYSGSQSPSPPRPAGLQKPPTLSFDRRRNAGNADTDEETELEDEDHGKNNIFKAPQQNGLKGLGLTSKSAADDDDRTASDYSD</sequence>
<dbReference type="InterPro" id="IPR039198">
    <property type="entry name" value="Srl3/Whi5"/>
</dbReference>
<keyword evidence="5" id="KW-0678">Repressor</keyword>
<dbReference type="PANTHER" id="PTHR28246:SF1">
    <property type="entry name" value="G1-SPECIFIC TRANSCRIPTIONAL REPRESSOR WHI5-RELATED"/>
    <property type="match status" value="1"/>
</dbReference>
<keyword evidence="7" id="KW-0804">Transcription</keyword>
<evidence type="ECO:0000256" key="3">
    <source>
        <dbReference type="ARBA" id="ARBA00006922"/>
    </source>
</evidence>
<evidence type="ECO:0000256" key="6">
    <source>
        <dbReference type="ARBA" id="ARBA00023015"/>
    </source>
</evidence>
<dbReference type="PANTHER" id="PTHR28246">
    <property type="entry name" value="G1-SPECIFIC TRANSCRIPTIONAL REPRESSOR WHI5-RELATED"/>
    <property type="match status" value="1"/>
</dbReference>
<comment type="similarity">
    <text evidence="3">Belongs to the WHI5/NRM1 family.</text>
</comment>
<accession>A0AAN6D3P9</accession>
<evidence type="ECO:0000256" key="1">
    <source>
        <dbReference type="ARBA" id="ARBA00004123"/>
    </source>
</evidence>
<evidence type="ECO:0000313" key="12">
    <source>
        <dbReference type="Proteomes" id="UP000697297"/>
    </source>
</evidence>
<keyword evidence="12" id="KW-1185">Reference proteome</keyword>
<dbReference type="EMBL" id="JAHLUH010000010">
    <property type="protein sequence ID" value="KAG7726242.1"/>
    <property type="molecule type" value="Genomic_DNA"/>
</dbReference>
<evidence type="ECO:0000256" key="9">
    <source>
        <dbReference type="SAM" id="MobiDB-lite"/>
    </source>
</evidence>
<gene>
    <name evidence="10" type="ORF">KL933_003684</name>
    <name evidence="11" type="ORF">KL946_004004</name>
</gene>
<dbReference type="GO" id="GO:0000082">
    <property type="term" value="P:G1/S transition of mitotic cell cycle"/>
    <property type="evidence" value="ECO:0007669"/>
    <property type="project" value="InterPro"/>
</dbReference>
<evidence type="ECO:0000256" key="7">
    <source>
        <dbReference type="ARBA" id="ARBA00023163"/>
    </source>
</evidence>
<evidence type="ECO:0000256" key="2">
    <source>
        <dbReference type="ARBA" id="ARBA00004496"/>
    </source>
</evidence>
<reference evidence="10 12" key="1">
    <citation type="journal article" date="2021" name="G3 (Bethesda)">
        <title>Genomic diversity, chromosomal rearrangements, and interspecies hybridization in the ogataea polymorpha species complex.</title>
        <authorList>
            <person name="Hanson S.J."/>
            <person name="Cinneide E.O."/>
            <person name="Salzberg L.I."/>
            <person name="Wolfe K.H."/>
            <person name="McGowan J."/>
            <person name="Fitzpatrick D.A."/>
            <person name="Matlin K."/>
        </authorList>
    </citation>
    <scope>NUCLEOTIDE SEQUENCE</scope>
    <source>
        <strain evidence="11">81-436-3</strain>
        <strain evidence="10">83-405-1</strain>
    </source>
</reference>
<feature type="compositionally biased region" description="Polar residues" evidence="9">
    <location>
        <begin position="1"/>
        <end position="22"/>
    </location>
</feature>
<dbReference type="GO" id="GO:0005737">
    <property type="term" value="C:cytoplasm"/>
    <property type="evidence" value="ECO:0007669"/>
    <property type="project" value="UniProtKB-SubCell"/>
</dbReference>